<keyword evidence="11" id="KW-1185">Reference proteome</keyword>
<gene>
    <name evidence="10" type="ORF">NA57DRAFT_78625</name>
</gene>
<evidence type="ECO:0000313" key="11">
    <source>
        <dbReference type="Proteomes" id="UP000799772"/>
    </source>
</evidence>
<dbReference type="GO" id="GO:0009820">
    <property type="term" value="P:alkaloid metabolic process"/>
    <property type="evidence" value="ECO:0007669"/>
    <property type="project" value="UniProtKB-KW"/>
</dbReference>
<evidence type="ECO:0000256" key="6">
    <source>
        <dbReference type="ARBA" id="ARBA00022679"/>
    </source>
</evidence>
<dbReference type="PANTHER" id="PTHR43397">
    <property type="entry name" value="ERGOTHIONEINE BIOSYNTHESIS PROTEIN 1"/>
    <property type="match status" value="1"/>
</dbReference>
<dbReference type="EC" id="2.1.1.261" evidence="7"/>
<evidence type="ECO:0000256" key="2">
    <source>
        <dbReference type="ARBA" id="ARBA00008361"/>
    </source>
</evidence>
<dbReference type="InterPro" id="IPR017805">
    <property type="entry name" value="SAM_MeTrfase_EasF-type_put"/>
</dbReference>
<comment type="subunit">
    <text evidence="3">Homodimer.</text>
</comment>
<comment type="caution">
    <text evidence="10">The sequence shown here is derived from an EMBL/GenBank/DDBJ whole genome shotgun (WGS) entry which is preliminary data.</text>
</comment>
<organism evidence="10 11">
    <name type="scientific">Rhizodiscina lignyota</name>
    <dbReference type="NCBI Taxonomy" id="1504668"/>
    <lineage>
        <taxon>Eukaryota</taxon>
        <taxon>Fungi</taxon>
        <taxon>Dikarya</taxon>
        <taxon>Ascomycota</taxon>
        <taxon>Pezizomycotina</taxon>
        <taxon>Dothideomycetes</taxon>
        <taxon>Pleosporomycetidae</taxon>
        <taxon>Aulographales</taxon>
        <taxon>Rhizodiscinaceae</taxon>
        <taxon>Rhizodiscina</taxon>
    </lineage>
</organism>
<dbReference type="Proteomes" id="UP000799772">
    <property type="component" value="Unassembled WGS sequence"/>
</dbReference>
<keyword evidence="5" id="KW-0489">Methyltransferase</keyword>
<proteinExistence type="inferred from homology"/>
<dbReference type="Pfam" id="PF10017">
    <property type="entry name" value="Methyltransf_33"/>
    <property type="match status" value="1"/>
</dbReference>
<dbReference type="NCBIfam" id="TIGR03439">
    <property type="entry name" value="methyl_EasF"/>
    <property type="match status" value="1"/>
</dbReference>
<dbReference type="PANTHER" id="PTHR43397:SF1">
    <property type="entry name" value="ERGOTHIONEINE BIOSYNTHESIS PROTEIN 1"/>
    <property type="match status" value="1"/>
</dbReference>
<reference evidence="10" key="1">
    <citation type="journal article" date="2020" name="Stud. Mycol.">
        <title>101 Dothideomycetes genomes: a test case for predicting lifestyles and emergence of pathogens.</title>
        <authorList>
            <person name="Haridas S."/>
            <person name="Albert R."/>
            <person name="Binder M."/>
            <person name="Bloem J."/>
            <person name="Labutti K."/>
            <person name="Salamov A."/>
            <person name="Andreopoulos B."/>
            <person name="Baker S."/>
            <person name="Barry K."/>
            <person name="Bills G."/>
            <person name="Bluhm B."/>
            <person name="Cannon C."/>
            <person name="Castanera R."/>
            <person name="Culley D."/>
            <person name="Daum C."/>
            <person name="Ezra D."/>
            <person name="Gonzalez J."/>
            <person name="Henrissat B."/>
            <person name="Kuo A."/>
            <person name="Liang C."/>
            <person name="Lipzen A."/>
            <person name="Lutzoni F."/>
            <person name="Magnuson J."/>
            <person name="Mondo S."/>
            <person name="Nolan M."/>
            <person name="Ohm R."/>
            <person name="Pangilinan J."/>
            <person name="Park H.-J."/>
            <person name="Ramirez L."/>
            <person name="Alfaro M."/>
            <person name="Sun H."/>
            <person name="Tritt A."/>
            <person name="Yoshinaga Y."/>
            <person name="Zwiers L.-H."/>
            <person name="Turgeon B."/>
            <person name="Goodwin S."/>
            <person name="Spatafora J."/>
            <person name="Crous P."/>
            <person name="Grigoriev I."/>
        </authorList>
    </citation>
    <scope>NUCLEOTIDE SEQUENCE</scope>
    <source>
        <strain evidence="10">CBS 133067</strain>
    </source>
</reference>
<feature type="domain" description="Histidine-specific methyltransferase SAM-dependent" evidence="9">
    <location>
        <begin position="29"/>
        <end position="338"/>
    </location>
</feature>
<name>A0A9P4M3L0_9PEZI</name>
<dbReference type="Gene3D" id="3.40.50.150">
    <property type="entry name" value="Vaccinia Virus protein VP39"/>
    <property type="match status" value="1"/>
</dbReference>
<dbReference type="InterPro" id="IPR051128">
    <property type="entry name" value="EgtD_Methyltrsf_superfamily"/>
</dbReference>
<evidence type="ECO:0000256" key="7">
    <source>
        <dbReference type="ARBA" id="ARBA00039094"/>
    </source>
</evidence>
<evidence type="ECO:0000259" key="9">
    <source>
        <dbReference type="Pfam" id="PF10017"/>
    </source>
</evidence>
<dbReference type="EMBL" id="ML978130">
    <property type="protein sequence ID" value="KAF2095848.1"/>
    <property type="molecule type" value="Genomic_DNA"/>
</dbReference>
<dbReference type="InterPro" id="IPR019257">
    <property type="entry name" value="MeTrfase_dom"/>
</dbReference>
<dbReference type="GO" id="GO:0008168">
    <property type="term" value="F:methyltransferase activity"/>
    <property type="evidence" value="ECO:0007669"/>
    <property type="project" value="UniProtKB-KW"/>
</dbReference>
<protein>
    <recommendedName>
        <fullName evidence="7">4-dimethylallyltryptophan N-methyltransferase</fullName>
        <ecNumber evidence="7">2.1.1.261</ecNumber>
    </recommendedName>
</protein>
<sequence length="343" mass="38815">MGSYGPDNQLFAADIIDIQSDAKKISLSNDTRELLKAHPPRFSPLLLWNEEGLRRFETITYLKEYYLTNCEIELLEKHSHEIAQRIERGSIILELGSGCLRKIEILLRALDGLGKRVDYYALDLSTPELERSLQPVRPGTFQHVRCHGLLGTYEDGLSWLRKPKNAFRPRVVLSLGSTLGSFTRSETAGLLAGFADALNCSANGAVGSEPLIIIGLDGCKDGDKVWNAYNDVKGRNEGFVRNTLDHTNEVLGSDIFHQEEWDHHGEWNDRAGRHEQYLTPRKDIWLEGHCLRAGGKVFVVSSHKYDAKDRQQLWRAAGLFEIRGWHTVGREYGLHVLSTRLPN</sequence>
<dbReference type="GO" id="GO:0032259">
    <property type="term" value="P:methylation"/>
    <property type="evidence" value="ECO:0007669"/>
    <property type="project" value="UniProtKB-KW"/>
</dbReference>
<dbReference type="AlphaFoldDB" id="A0A9P4M3L0"/>
<dbReference type="PIRSF" id="PIRSF018005">
    <property type="entry name" value="UCP018005"/>
    <property type="match status" value="1"/>
</dbReference>
<evidence type="ECO:0000256" key="3">
    <source>
        <dbReference type="ARBA" id="ARBA00011738"/>
    </source>
</evidence>
<keyword evidence="6" id="KW-0808">Transferase</keyword>
<evidence type="ECO:0000256" key="4">
    <source>
        <dbReference type="ARBA" id="ARBA00022589"/>
    </source>
</evidence>
<evidence type="ECO:0000256" key="5">
    <source>
        <dbReference type="ARBA" id="ARBA00022603"/>
    </source>
</evidence>
<evidence type="ECO:0000313" key="10">
    <source>
        <dbReference type="EMBL" id="KAF2095848.1"/>
    </source>
</evidence>
<keyword evidence="4" id="KW-0017">Alkaloid metabolism</keyword>
<accession>A0A9P4M3L0</accession>
<comment type="pathway">
    <text evidence="1">Alkaloid biosynthesis; ergot alkaloid biosynthesis.</text>
</comment>
<dbReference type="InterPro" id="IPR029063">
    <property type="entry name" value="SAM-dependent_MTases_sf"/>
</dbReference>
<evidence type="ECO:0000256" key="8">
    <source>
        <dbReference type="ARBA" id="ARBA00049425"/>
    </source>
</evidence>
<dbReference type="OrthoDB" id="659at2759"/>
<evidence type="ECO:0000256" key="1">
    <source>
        <dbReference type="ARBA" id="ARBA00005107"/>
    </source>
</evidence>
<comment type="similarity">
    <text evidence="2">Belongs to the methyltransferase superfamily.</text>
</comment>
<dbReference type="InterPro" id="IPR017804">
    <property type="entry name" value="MeTrfase_EgtD-like"/>
</dbReference>
<comment type="catalytic activity">
    <reaction evidence="8">
        <text>4-(3-methylbut-2-enyl)-L-tryptophan + S-adenosyl-L-methionine = 4-(3-methylbut-2-enyl)-L-abrine + S-adenosyl-L-homocysteine + H(+)</text>
        <dbReference type="Rhea" id="RHEA:34435"/>
        <dbReference type="ChEBI" id="CHEBI:15378"/>
        <dbReference type="ChEBI" id="CHEBI:57856"/>
        <dbReference type="ChEBI" id="CHEBI:58209"/>
        <dbReference type="ChEBI" id="CHEBI:59789"/>
        <dbReference type="ChEBI" id="CHEBI:67248"/>
        <dbReference type="EC" id="2.1.1.261"/>
    </reaction>
</comment>